<protein>
    <submittedName>
        <fullName evidence="1">Uncharacterized protein</fullName>
    </submittedName>
</protein>
<evidence type="ECO:0000313" key="1">
    <source>
        <dbReference type="EMBL" id="KAJ0046509.1"/>
    </source>
</evidence>
<comment type="caution">
    <text evidence="1">The sequence shown here is derived from an EMBL/GenBank/DDBJ whole genome shotgun (WGS) entry which is preliminary data.</text>
</comment>
<name>A0ACC0Z6R9_9ROSI</name>
<dbReference type="Proteomes" id="UP001163603">
    <property type="component" value="Chromosome 3"/>
</dbReference>
<proteinExistence type="predicted"/>
<dbReference type="EMBL" id="CM047738">
    <property type="protein sequence ID" value="KAJ0046509.1"/>
    <property type="molecule type" value="Genomic_DNA"/>
</dbReference>
<organism evidence="1 2">
    <name type="scientific">Pistacia integerrima</name>
    <dbReference type="NCBI Taxonomy" id="434235"/>
    <lineage>
        <taxon>Eukaryota</taxon>
        <taxon>Viridiplantae</taxon>
        <taxon>Streptophyta</taxon>
        <taxon>Embryophyta</taxon>
        <taxon>Tracheophyta</taxon>
        <taxon>Spermatophyta</taxon>
        <taxon>Magnoliopsida</taxon>
        <taxon>eudicotyledons</taxon>
        <taxon>Gunneridae</taxon>
        <taxon>Pentapetalae</taxon>
        <taxon>rosids</taxon>
        <taxon>malvids</taxon>
        <taxon>Sapindales</taxon>
        <taxon>Anacardiaceae</taxon>
        <taxon>Pistacia</taxon>
    </lineage>
</organism>
<accession>A0ACC0Z6R9</accession>
<sequence>MVPVAFRPHSEIGGLKKTQAVGRVANSSNSNELQQVDIRCSCQNIEQTARQQRRLAQFRGEEVQELYETASELPRMCYISPSQGCQFRSPD</sequence>
<gene>
    <name evidence="1" type="ORF">Pint_04224</name>
</gene>
<reference evidence="2" key="1">
    <citation type="journal article" date="2023" name="G3 (Bethesda)">
        <title>Genome assembly and association tests identify interacting loci associated with vigor, precocity, and sex in interspecific pistachio rootstocks.</title>
        <authorList>
            <person name="Palmer W."/>
            <person name="Jacygrad E."/>
            <person name="Sagayaradj S."/>
            <person name="Cavanaugh K."/>
            <person name="Han R."/>
            <person name="Bertier L."/>
            <person name="Beede B."/>
            <person name="Kafkas S."/>
            <person name="Golino D."/>
            <person name="Preece J."/>
            <person name="Michelmore R."/>
        </authorList>
    </citation>
    <scope>NUCLEOTIDE SEQUENCE [LARGE SCALE GENOMIC DNA]</scope>
</reference>
<evidence type="ECO:0000313" key="2">
    <source>
        <dbReference type="Proteomes" id="UP001163603"/>
    </source>
</evidence>
<keyword evidence="2" id="KW-1185">Reference proteome</keyword>